<dbReference type="InterPro" id="IPR051169">
    <property type="entry name" value="NADH-Q_oxidoreductase"/>
</dbReference>
<dbReference type="InterPro" id="IPR036188">
    <property type="entry name" value="FAD/NAD-bd_sf"/>
</dbReference>
<dbReference type="EMBL" id="BMXS01000015">
    <property type="protein sequence ID" value="GGX99700.1"/>
    <property type="molecule type" value="Genomic_DNA"/>
</dbReference>
<comment type="similarity">
    <text evidence="2">Belongs to the NADH dehydrogenase family.</text>
</comment>
<keyword evidence="8" id="KW-1185">Reference proteome</keyword>
<sequence length="418" mass="45702">MSRHPARVVILGGGFAGLYAASYLVRADLPEGAVEVTMISDRNYFTFLPLLPEVVGGMLGEEEVAFPLRAHARRVGFRFLRAEVESIEPPARRVHTSLGVVDYDFLVITLGARANYFGNEELARNAMPLVSIQDALKLRSHLLRTVEAAAQERSAIRRGELLSFAVAGGGPSGVEVASEILRMLDRVSRRDHGLTERVRLTLVHGGDRILQGWDETLADEGLELMRKRGIDVRLRTRVEGFDNGTVQVRLKQPAAEPGRFRAEALVWTAGTRPATNPLAKEVLDSGHLPVDATLRVLGQDRIFAAGDNARLDDPRSGHPYPPVAPIAISQGIRVAANIENAIVGRDLEAYHAYHAGKIVSLGGGQALVDILGWRAGGRTAWLLYRAVTLSQLVGARNKLRTLTSLMINRLFEPADIFD</sequence>
<dbReference type="PRINTS" id="PR00368">
    <property type="entry name" value="FADPNR"/>
</dbReference>
<dbReference type="PANTHER" id="PTHR42913:SF3">
    <property type="entry name" value="64 KDA MITOCHONDRIAL NADH DEHYDROGENASE (EUROFUNG)"/>
    <property type="match status" value="1"/>
</dbReference>
<keyword evidence="3" id="KW-0285">Flavoprotein</keyword>
<gene>
    <name evidence="7" type="ORF">GCM10007160_29320</name>
</gene>
<evidence type="ECO:0000256" key="4">
    <source>
        <dbReference type="ARBA" id="ARBA00022827"/>
    </source>
</evidence>
<evidence type="ECO:0000259" key="6">
    <source>
        <dbReference type="Pfam" id="PF07992"/>
    </source>
</evidence>
<evidence type="ECO:0000256" key="3">
    <source>
        <dbReference type="ARBA" id="ARBA00022630"/>
    </source>
</evidence>
<keyword evidence="5" id="KW-0560">Oxidoreductase</keyword>
<evidence type="ECO:0000313" key="7">
    <source>
        <dbReference type="EMBL" id="GGX99700.1"/>
    </source>
</evidence>
<dbReference type="RefSeq" id="WP_189470460.1">
    <property type="nucleotide sequence ID" value="NZ_BMXS01000015.1"/>
</dbReference>
<dbReference type="Proteomes" id="UP000653056">
    <property type="component" value="Unassembled WGS sequence"/>
</dbReference>
<dbReference type="PANTHER" id="PTHR42913">
    <property type="entry name" value="APOPTOSIS-INDUCING FACTOR 1"/>
    <property type="match status" value="1"/>
</dbReference>
<protein>
    <submittedName>
        <fullName evidence="7">Pyridine nucleotide-disulfide oxidoreductase</fullName>
    </submittedName>
</protein>
<organism evidence="7 8">
    <name type="scientific">Litchfieldella qijiaojingensis</name>
    <dbReference type="NCBI Taxonomy" id="980347"/>
    <lineage>
        <taxon>Bacteria</taxon>
        <taxon>Pseudomonadati</taxon>
        <taxon>Pseudomonadota</taxon>
        <taxon>Gammaproteobacteria</taxon>
        <taxon>Oceanospirillales</taxon>
        <taxon>Halomonadaceae</taxon>
        <taxon>Litchfieldella</taxon>
    </lineage>
</organism>
<dbReference type="InterPro" id="IPR023753">
    <property type="entry name" value="FAD/NAD-binding_dom"/>
</dbReference>
<reference evidence="8" key="1">
    <citation type="journal article" date="2019" name="Int. J. Syst. Evol. Microbiol.">
        <title>The Global Catalogue of Microorganisms (GCM) 10K type strain sequencing project: providing services to taxonomists for standard genome sequencing and annotation.</title>
        <authorList>
            <consortium name="The Broad Institute Genomics Platform"/>
            <consortium name="The Broad Institute Genome Sequencing Center for Infectious Disease"/>
            <person name="Wu L."/>
            <person name="Ma J."/>
        </authorList>
    </citation>
    <scope>NUCLEOTIDE SEQUENCE [LARGE SCALE GENOMIC DNA]</scope>
    <source>
        <strain evidence="8">KCTC 22228</strain>
    </source>
</reference>
<dbReference type="SUPFAM" id="SSF51905">
    <property type="entry name" value="FAD/NAD(P)-binding domain"/>
    <property type="match status" value="2"/>
</dbReference>
<evidence type="ECO:0000256" key="2">
    <source>
        <dbReference type="ARBA" id="ARBA00005272"/>
    </source>
</evidence>
<accession>A0ABQ2YYM7</accession>
<feature type="domain" description="FAD/NAD(P)-binding" evidence="6">
    <location>
        <begin position="7"/>
        <end position="331"/>
    </location>
</feature>
<dbReference type="Gene3D" id="3.50.50.100">
    <property type="match status" value="1"/>
</dbReference>
<comment type="cofactor">
    <cofactor evidence="1">
        <name>FAD</name>
        <dbReference type="ChEBI" id="CHEBI:57692"/>
    </cofactor>
</comment>
<evidence type="ECO:0000313" key="8">
    <source>
        <dbReference type="Proteomes" id="UP000653056"/>
    </source>
</evidence>
<evidence type="ECO:0000256" key="5">
    <source>
        <dbReference type="ARBA" id="ARBA00023002"/>
    </source>
</evidence>
<evidence type="ECO:0000256" key="1">
    <source>
        <dbReference type="ARBA" id="ARBA00001974"/>
    </source>
</evidence>
<proteinExistence type="inferred from homology"/>
<dbReference type="Pfam" id="PF07992">
    <property type="entry name" value="Pyr_redox_2"/>
    <property type="match status" value="1"/>
</dbReference>
<name>A0ABQ2YYM7_9GAMM</name>
<comment type="caution">
    <text evidence="7">The sequence shown here is derived from an EMBL/GenBank/DDBJ whole genome shotgun (WGS) entry which is preliminary data.</text>
</comment>
<dbReference type="PRINTS" id="PR00411">
    <property type="entry name" value="PNDRDTASEI"/>
</dbReference>
<keyword evidence="4" id="KW-0274">FAD</keyword>